<dbReference type="Proteomes" id="UP000234681">
    <property type="component" value="Chromosome 2"/>
</dbReference>
<name>A6JVA8_RAT</name>
<proteinExistence type="predicted"/>
<evidence type="ECO:0000313" key="2">
    <source>
        <dbReference type="Proteomes" id="UP000234681"/>
    </source>
</evidence>
<organism evidence="1 2">
    <name type="scientific">Rattus norvegicus</name>
    <name type="common">Rat</name>
    <dbReference type="NCBI Taxonomy" id="10116"/>
    <lineage>
        <taxon>Eukaryota</taxon>
        <taxon>Metazoa</taxon>
        <taxon>Chordata</taxon>
        <taxon>Craniata</taxon>
        <taxon>Vertebrata</taxon>
        <taxon>Euteleostomi</taxon>
        <taxon>Mammalia</taxon>
        <taxon>Eutheria</taxon>
        <taxon>Euarchontoglires</taxon>
        <taxon>Glires</taxon>
        <taxon>Rodentia</taxon>
        <taxon>Myomorpha</taxon>
        <taxon>Muroidea</taxon>
        <taxon>Muridae</taxon>
        <taxon>Murinae</taxon>
        <taxon>Rattus</taxon>
    </lineage>
</organism>
<protein>
    <submittedName>
        <fullName evidence="1">RCG50097, isoform CRA_a</fullName>
    </submittedName>
</protein>
<accession>A6JVA8</accession>
<gene>
    <name evidence="1" type="ORF">rCG_50097</name>
</gene>
<evidence type="ECO:0000313" key="1">
    <source>
        <dbReference type="EMBL" id="EDM14945.1"/>
    </source>
</evidence>
<dbReference type="EMBL" id="CH474003">
    <property type="protein sequence ID" value="EDM14944.1"/>
    <property type="molecule type" value="Genomic_DNA"/>
</dbReference>
<reference evidence="1 2" key="2">
    <citation type="submission" date="2005-09" db="EMBL/GenBank/DDBJ databases">
        <authorList>
            <person name="Mural R.J."/>
            <person name="Li P.W."/>
            <person name="Adams M.D."/>
            <person name="Amanatides P.G."/>
            <person name="Baden-Tillson H."/>
            <person name="Barnstead M."/>
            <person name="Chin S.H."/>
            <person name="Dew I."/>
            <person name="Evans C.A."/>
            <person name="Ferriera S."/>
            <person name="Flanigan M."/>
            <person name="Fosler C."/>
            <person name="Glodek A."/>
            <person name="Gu Z."/>
            <person name="Holt R.A."/>
            <person name="Jennings D."/>
            <person name="Kraft C.L."/>
            <person name="Lu F."/>
            <person name="Nguyen T."/>
            <person name="Nusskern D.R."/>
            <person name="Pfannkoch C.M."/>
            <person name="Sitter C."/>
            <person name="Sutton G.G."/>
            <person name="Venter J.C."/>
            <person name="Wang Z."/>
            <person name="Woodage T."/>
            <person name="Zheng X.H."/>
            <person name="Zhong F."/>
        </authorList>
    </citation>
    <scope>NUCLEOTIDE SEQUENCE [LARGE SCALE GENOMIC DNA]</scope>
    <source>
        <strain evidence="1">BN</strain>
        <strain evidence="2">BN, Sprague-Dawley</strain>
    </source>
</reference>
<reference evidence="1" key="1">
    <citation type="journal article" date="2005" name="Genome Res.">
        <title>Gene and alternative splicing annotation with AIR.</title>
        <authorList>
            <person name="Florea L."/>
            <person name="Di Francesco V."/>
            <person name="Miller J."/>
            <person name="Turner R."/>
            <person name="Yao A."/>
            <person name="Harris M."/>
            <person name="Walenz B."/>
            <person name="Mobarry C."/>
            <person name="Merkulov G.V."/>
            <person name="Charlab R."/>
            <person name="Dew I."/>
            <person name="Deng Z."/>
            <person name="Istrail S."/>
            <person name="Li P."/>
            <person name="Sutton G."/>
        </authorList>
    </citation>
    <scope>NUCLEOTIDE SEQUENCE</scope>
    <source>
        <strain evidence="1">BN</strain>
    </source>
</reference>
<sequence length="93" mass="10282">MEAPRISGTGNLDACPFLFIFSWEERMPLSGGYHTTGHTVVTAASPEESTSVTNGLCFKTKTAKLEDKSANSFQEHLEKLKFTESYVSSNFEI</sequence>
<dbReference type="AlphaFoldDB" id="A6JVA8"/>
<dbReference type="EMBL" id="CH474003">
    <property type="protein sequence ID" value="EDM14945.1"/>
    <property type="molecule type" value="Genomic_DNA"/>
</dbReference>